<name>A0A023G5D7_AMBTT</name>
<evidence type="ECO:0000259" key="8">
    <source>
        <dbReference type="Pfam" id="PF13359"/>
    </source>
</evidence>
<evidence type="ECO:0000256" key="4">
    <source>
        <dbReference type="ARBA" id="ARBA00022722"/>
    </source>
</evidence>
<evidence type="ECO:0000256" key="1">
    <source>
        <dbReference type="ARBA" id="ARBA00001968"/>
    </source>
</evidence>
<comment type="subcellular location">
    <subcellularLocation>
        <location evidence="2">Nucleus</location>
    </subcellularLocation>
</comment>
<dbReference type="GO" id="GO:0005634">
    <property type="term" value="C:nucleus"/>
    <property type="evidence" value="ECO:0007669"/>
    <property type="project" value="UniProtKB-SubCell"/>
</dbReference>
<keyword evidence="5" id="KW-0479">Metal-binding</keyword>
<keyword evidence="7" id="KW-0539">Nucleus</keyword>
<dbReference type="InterPro" id="IPR045249">
    <property type="entry name" value="HARBI1-like"/>
</dbReference>
<evidence type="ECO:0000256" key="2">
    <source>
        <dbReference type="ARBA" id="ARBA00004123"/>
    </source>
</evidence>
<dbReference type="PANTHER" id="PTHR22930:SF289">
    <property type="entry name" value="DDE TNP4 DOMAIN-CONTAINING PROTEIN-RELATED"/>
    <property type="match status" value="1"/>
</dbReference>
<evidence type="ECO:0000256" key="3">
    <source>
        <dbReference type="ARBA" id="ARBA00006958"/>
    </source>
</evidence>
<comment type="cofactor">
    <cofactor evidence="1">
        <name>a divalent metal cation</name>
        <dbReference type="ChEBI" id="CHEBI:60240"/>
    </cofactor>
</comment>
<sequence length="379" mass="42234">MAAVYFAIRRLRQLGHREHRRRKVHEDAFELPDDQFRRLFRLEKDTAVWLCDELADELGGLRASAVSVRRQVLCALRFFATGGFQAGIGNEVYIGLSQPQVSRCVHRVAEAIVKVGTERGWVGFPQGPQEKAAVKEGCLRLGSIPGVVGCVDGTLVAIAAPRGNAGHRAAFWSRKGYYAVNAMIVCDANMRILAIDTRCPGSCHDAFVWRYGWLHQDIEDGLLDRGEFLLGDSGYPLEPWLLTPVAGHPSATSAEGMYNAAHASMRSVVERCIGVLKSRFRCLQRYRTLHYQPERAAFIIGACVALHNLCLGAPLPADEDATGYDSNGRPLPDGYLPGPGARLTYVQGQAVRRDIIELFRRPQHHRRQLRRLQQRAIPM</sequence>
<evidence type="ECO:0000256" key="6">
    <source>
        <dbReference type="ARBA" id="ARBA00022801"/>
    </source>
</evidence>
<dbReference type="GO" id="GO:0004518">
    <property type="term" value="F:nuclease activity"/>
    <property type="evidence" value="ECO:0007669"/>
    <property type="project" value="UniProtKB-KW"/>
</dbReference>
<reference evidence="9" key="1">
    <citation type="submission" date="2014-03" db="EMBL/GenBank/DDBJ databases">
        <title>The sialotranscriptome of Amblyomma triste, Amblyomma parvum and Amblyomma cajennense ticks, uncovered by 454-based RNA-seq.</title>
        <authorList>
            <person name="Garcia G.R."/>
            <person name="Gardinassi L.G."/>
            <person name="Ribeiro J.M."/>
            <person name="Anatriello E."/>
            <person name="Ferreira B.R."/>
            <person name="Moreira H.N."/>
            <person name="Mafra C."/>
            <person name="Olegario M.M."/>
            <person name="Szabo P.J."/>
            <person name="Miranda-Santos I.K."/>
            <person name="Maruyama S.R."/>
        </authorList>
    </citation>
    <scope>NUCLEOTIDE SEQUENCE</scope>
    <source>
        <strain evidence="9">Mato Grasso do Sul</strain>
        <tissue evidence="9">Salivary glands</tissue>
    </source>
</reference>
<comment type="similarity">
    <text evidence="3">Belongs to the HARBI1 family.</text>
</comment>
<evidence type="ECO:0000313" key="9">
    <source>
        <dbReference type="EMBL" id="JAC29014.1"/>
    </source>
</evidence>
<keyword evidence="6" id="KW-0378">Hydrolase</keyword>
<protein>
    <submittedName>
        <fullName evidence="9">Putative pif ele1 orf1-h 1e-40-j 4</fullName>
    </submittedName>
</protein>
<keyword evidence="4" id="KW-0540">Nuclease</keyword>
<dbReference type="GO" id="GO:0016787">
    <property type="term" value="F:hydrolase activity"/>
    <property type="evidence" value="ECO:0007669"/>
    <property type="project" value="UniProtKB-KW"/>
</dbReference>
<dbReference type="EMBL" id="GBBM01006404">
    <property type="protein sequence ID" value="JAC29014.1"/>
    <property type="molecule type" value="mRNA"/>
</dbReference>
<feature type="domain" description="DDE Tnp4" evidence="8">
    <location>
        <begin position="151"/>
        <end position="308"/>
    </location>
</feature>
<accession>A0A023G5D7</accession>
<organism evidence="9">
    <name type="scientific">Amblyomma triste</name>
    <name type="common">Neotropical tick</name>
    <dbReference type="NCBI Taxonomy" id="251400"/>
    <lineage>
        <taxon>Eukaryota</taxon>
        <taxon>Metazoa</taxon>
        <taxon>Ecdysozoa</taxon>
        <taxon>Arthropoda</taxon>
        <taxon>Chelicerata</taxon>
        <taxon>Arachnida</taxon>
        <taxon>Acari</taxon>
        <taxon>Parasitiformes</taxon>
        <taxon>Ixodida</taxon>
        <taxon>Ixodoidea</taxon>
        <taxon>Ixodidae</taxon>
        <taxon>Amblyomminae</taxon>
        <taxon>Amblyomma</taxon>
    </lineage>
</organism>
<dbReference type="InterPro" id="IPR027806">
    <property type="entry name" value="HARBI1_dom"/>
</dbReference>
<dbReference type="Pfam" id="PF13359">
    <property type="entry name" value="DDE_Tnp_4"/>
    <property type="match status" value="1"/>
</dbReference>
<evidence type="ECO:0000256" key="7">
    <source>
        <dbReference type="ARBA" id="ARBA00023242"/>
    </source>
</evidence>
<dbReference type="PANTHER" id="PTHR22930">
    <property type="match status" value="1"/>
</dbReference>
<proteinExistence type="evidence at transcript level"/>
<dbReference type="AlphaFoldDB" id="A0A023G5D7"/>
<evidence type="ECO:0000256" key="5">
    <source>
        <dbReference type="ARBA" id="ARBA00022723"/>
    </source>
</evidence>
<dbReference type="GO" id="GO:0046872">
    <property type="term" value="F:metal ion binding"/>
    <property type="evidence" value="ECO:0007669"/>
    <property type="project" value="UniProtKB-KW"/>
</dbReference>